<dbReference type="PANTHER" id="PTHR15600">
    <property type="entry name" value="SACSIN"/>
    <property type="match status" value="1"/>
</dbReference>
<organism evidence="3 4">
    <name type="scientific">Glomus cerebriforme</name>
    <dbReference type="NCBI Taxonomy" id="658196"/>
    <lineage>
        <taxon>Eukaryota</taxon>
        <taxon>Fungi</taxon>
        <taxon>Fungi incertae sedis</taxon>
        <taxon>Mucoromycota</taxon>
        <taxon>Glomeromycotina</taxon>
        <taxon>Glomeromycetes</taxon>
        <taxon>Glomerales</taxon>
        <taxon>Glomeraceae</taxon>
        <taxon>Glomus</taxon>
    </lineage>
</organism>
<protein>
    <recommendedName>
        <fullName evidence="2">Sacsin/Nov domain-containing protein</fullName>
    </recommendedName>
</protein>
<dbReference type="SUPFAM" id="SSF55874">
    <property type="entry name" value="ATPase domain of HSP90 chaperone/DNA topoisomerase II/histidine kinase"/>
    <property type="match status" value="2"/>
</dbReference>
<proteinExistence type="predicted"/>
<dbReference type="OrthoDB" id="1262810at2759"/>
<sequence length="1663" mass="193958">MTNTNNEPGANKRVRGREFRPREPYTHRLRRILEEYPDGSQILREILQNSDDAKSTEQIFILDHNTYQSNKLLEPDLVNYERANLKLDRYQGPALLAKNNTIFEKRDFQSLLKLADSEKQDQFDKIGVMGVGFNSIYHITDSPSFITGDKYVILDPHEWYFYGGVEFDLIEDRLAERYPGQFAPFSFRIPCDEPFDNSFTQPFKGTIFRYPLRDSTVSEISKKIYEPNEILIMFRRFYENEGINCLLFLKYIERISFYELKKGATEPVLIYKIELKNANEVRQKRRLIVENILPMMDSLNSERYDRINQLEASYVASFNRQNGDTEEDNSEWLIMNYLDDLLEAEKYFQNKFKKSIRDYKFIPNVGLAVPLNDLKAIGRLFCFLPIPIDMPFLVSVHGYFAVSTNRRSLWSPADHEDLAPDALANLKIEWNKYLFEKVLPKAWVKFLRDLPEVSDIRSNDIYKFWPRVGSDSSIISSFCKDLIRNIVENLDIEDRVFNGPSLSNGYLDRRFLDANLLKIIEKIKFPVISVPHDIMDTLKKSRHRNSLKFLDPDVIRSHLKSNSDRWEGSAIPREEVLQLFKYILSDHRFDKLEGLKIIPLADDTFGTLTLFSSTNFYIEEISNHNYSTERNSFINQLSSDKLIDKNIDPELYNLLYNNARDKWNRQNLNIKILDEIGVEDLMSIISDMYEDRELSINEINNVIEILKRIAKIQSDVRIDGNDSGSLDGLLIPSTDNYLVNIDEIFFDDMGDNLNNEERSSYKISHHNISIEIAEGLRMQTLKGKIFGNRDQYWEAYEQYESLTTRIKNILNVTFINFNYYTDYSVHSLFKEFLQNADDAGAKHFKVIVDERSIFQHKKMFSKELKVWQGPAIWIYNDAKFTEDDFQALLKLGIGGKSRDYEKIGKFGIGFNCAFNFTDLPSIVSGEHIAFLDPHGKFLPAQGYPSKKPRGTRINFKCSYCKKKCECERRERRWHFKRSFPDQCNPYNALLDCDIDCDFSKEFEGTLFRLPLRTYELARQSEISKQVPKISEILQLFNDVEGNKEMLFLRNIESCELIRMANRNPELIWKANIRNIDSYKHEHNVDDCEFYPCHTIRDYRREIIDSIEDAPTYKLYIERKNFLQNKKVSEVWAMCTGGHDEIRSEFEEENFSEEELENFAENKRLKPRGGVALLLAKYNKLFDELEDEPAPNFPNIKGELYSYLPLPISTNLGVQLNGNFSLPSARSGILQSEKDFLEADCDDTKWNRYILYNILPDLHVKLLDYIIELEKEKFEQVENYVPRSINNFWPIKNLSTGLYKSYGLAVIKRLGNVNHRIFWTEVDGGRFIPLEEAKIFRVEETKITNILVSSGISAVELDKNKIEQLSEIIESEADFPYKPVSGSSICNDLLMSSIPHFVEHGDNINYTFDSLFKLLEFILQDRSSFGFLKDLPLVPLSNGLVGKFGETYYVGKRKHLELFPNTGPSKFISTNLPENLQKIFNDNDFCMHTNIKKFDASAISFLLPSVLKPVKDFRWKPNENSLPNKSWLENIWSILNKGLESTDFNSLSRFPLLPVIKPSDMLIQPDANNPLLYIPENVHSCFPLFEVLVKLNVRITNMIFSESAHKDLKKCIVECTSTNIIDSLEKTRSTSPMKRWFEKNKLSPSDYEKFRTYIKEQLDDLIGK</sequence>
<feature type="domain" description="Sacsin/Nov" evidence="2">
    <location>
        <begin position="22"/>
        <end position="271"/>
    </location>
</feature>
<dbReference type="GO" id="GO:0030544">
    <property type="term" value="F:Hsp70 protein binding"/>
    <property type="evidence" value="ECO:0007669"/>
    <property type="project" value="TreeGrafter"/>
</dbReference>
<evidence type="ECO:0000313" key="3">
    <source>
        <dbReference type="EMBL" id="RIA92324.1"/>
    </source>
</evidence>
<evidence type="ECO:0000313" key="4">
    <source>
        <dbReference type="Proteomes" id="UP000265703"/>
    </source>
</evidence>
<dbReference type="STRING" id="658196.A0A397TBP5"/>
<dbReference type="InterPro" id="IPR036890">
    <property type="entry name" value="HATPase_C_sf"/>
</dbReference>
<evidence type="ECO:0000256" key="1">
    <source>
        <dbReference type="SAM" id="MobiDB-lite"/>
    </source>
</evidence>
<dbReference type="Gene3D" id="3.30.565.10">
    <property type="entry name" value="Histidine kinase-like ATPase, C-terminal domain"/>
    <property type="match status" value="2"/>
</dbReference>
<dbReference type="Proteomes" id="UP000265703">
    <property type="component" value="Unassembled WGS sequence"/>
</dbReference>
<dbReference type="InterPro" id="IPR058210">
    <property type="entry name" value="SACS/Nov_dom"/>
</dbReference>
<dbReference type="EMBL" id="QKYT01000129">
    <property type="protein sequence ID" value="RIA92324.1"/>
    <property type="molecule type" value="Genomic_DNA"/>
</dbReference>
<dbReference type="InterPro" id="IPR052972">
    <property type="entry name" value="Sacsin_chaperone_reg"/>
</dbReference>
<evidence type="ECO:0000259" key="2">
    <source>
        <dbReference type="Pfam" id="PF25794"/>
    </source>
</evidence>
<dbReference type="NCBIfam" id="NF047352">
    <property type="entry name" value="P_loop_sacsin"/>
    <property type="match status" value="2"/>
</dbReference>
<feature type="region of interest" description="Disordered" evidence="1">
    <location>
        <begin position="1"/>
        <end position="21"/>
    </location>
</feature>
<dbReference type="PANTHER" id="PTHR15600:SF42">
    <property type="entry name" value="SACSIN"/>
    <property type="match status" value="1"/>
</dbReference>
<feature type="domain" description="Sacsin/Nov" evidence="2">
    <location>
        <begin position="800"/>
        <end position="1062"/>
    </location>
</feature>
<keyword evidence="4" id="KW-1185">Reference proteome</keyword>
<dbReference type="Pfam" id="PF25794">
    <property type="entry name" value="SACS"/>
    <property type="match status" value="2"/>
</dbReference>
<gene>
    <name evidence="3" type="ORF">C1645_736422</name>
</gene>
<comment type="caution">
    <text evidence="3">The sequence shown here is derived from an EMBL/GenBank/DDBJ whole genome shotgun (WGS) entry which is preliminary data.</text>
</comment>
<accession>A0A397TBP5</accession>
<name>A0A397TBP5_9GLOM</name>
<reference evidence="3 4" key="1">
    <citation type="submission" date="2018-06" db="EMBL/GenBank/DDBJ databases">
        <title>Comparative genomics reveals the genomic features of Rhizophagus irregularis, R. cerebriforme, R. diaphanum and Gigaspora rosea, and their symbiotic lifestyle signature.</title>
        <authorList>
            <person name="Morin E."/>
            <person name="San Clemente H."/>
            <person name="Chen E.C.H."/>
            <person name="De La Providencia I."/>
            <person name="Hainaut M."/>
            <person name="Kuo A."/>
            <person name="Kohler A."/>
            <person name="Murat C."/>
            <person name="Tang N."/>
            <person name="Roy S."/>
            <person name="Loubradou J."/>
            <person name="Henrissat B."/>
            <person name="Grigoriev I.V."/>
            <person name="Corradi N."/>
            <person name="Roux C."/>
            <person name="Martin F.M."/>
        </authorList>
    </citation>
    <scope>NUCLEOTIDE SEQUENCE [LARGE SCALE GENOMIC DNA]</scope>
    <source>
        <strain evidence="3 4">DAOM 227022</strain>
    </source>
</reference>